<dbReference type="EMBL" id="POSP01000003">
    <property type="protein sequence ID" value="PND38937.1"/>
    <property type="molecule type" value="Genomic_DNA"/>
</dbReference>
<reference evidence="3 4" key="1">
    <citation type="submission" date="2018-01" db="EMBL/GenBank/DDBJ databases">
        <title>Draft genome sequence of Paucibacter aquatile CR182 isolated from freshwater of the Nakdong River.</title>
        <authorList>
            <person name="Choi A."/>
            <person name="Chung E.J."/>
        </authorList>
    </citation>
    <scope>NUCLEOTIDE SEQUENCE [LARGE SCALE GENOMIC DNA]</scope>
    <source>
        <strain evidence="3 4">CR182</strain>
    </source>
</reference>
<dbReference type="PANTHER" id="PTHR43283">
    <property type="entry name" value="BETA-LACTAMASE-RELATED"/>
    <property type="match status" value="1"/>
</dbReference>
<dbReference type="PANTHER" id="PTHR43283:SF11">
    <property type="entry name" value="BETA-LACTAMASE-RELATED DOMAIN-CONTAINING PROTEIN"/>
    <property type="match status" value="1"/>
</dbReference>
<dbReference type="SUPFAM" id="SSF56601">
    <property type="entry name" value="beta-lactamase/transpeptidase-like"/>
    <property type="match status" value="1"/>
</dbReference>
<proteinExistence type="predicted"/>
<organism evidence="3 4">
    <name type="scientific">Kinneretia aquatilis</name>
    <dbReference type="NCBI Taxonomy" id="2070761"/>
    <lineage>
        <taxon>Bacteria</taxon>
        <taxon>Pseudomonadati</taxon>
        <taxon>Pseudomonadota</taxon>
        <taxon>Betaproteobacteria</taxon>
        <taxon>Burkholderiales</taxon>
        <taxon>Sphaerotilaceae</taxon>
        <taxon>Roseateles</taxon>
    </lineage>
</organism>
<evidence type="ECO:0000256" key="1">
    <source>
        <dbReference type="ARBA" id="ARBA00022801"/>
    </source>
</evidence>
<name>A0A2N8KZQ9_9BURK</name>
<sequence>MLAGLSALGSSGCASRDLRSFRGRDLDSLAAQQGICLAHLVTLKGAQPQAPRLLGTGCGETSHGRESREAAPPPFFQAVSLTKPAVAYLALQLVREGLLDLDAPLSRYLAQGYLRKQPAAGVDAALPAATLVRTPLRCLLNHSSGLPNWASSLGALRLALAAALGGGSGRRGFSAGPWGLGVRKAGLKEPAHGGALGGRRAQVRLNPMLDFQVANCARRWRRSHVTRDRR</sequence>
<evidence type="ECO:0000313" key="4">
    <source>
        <dbReference type="Proteomes" id="UP000235916"/>
    </source>
</evidence>
<dbReference type="Gene3D" id="3.40.710.10">
    <property type="entry name" value="DD-peptidase/beta-lactamase superfamily"/>
    <property type="match status" value="1"/>
</dbReference>
<gene>
    <name evidence="3" type="ORF">C1O66_16325</name>
</gene>
<dbReference type="Proteomes" id="UP000235916">
    <property type="component" value="Unassembled WGS sequence"/>
</dbReference>
<dbReference type="Pfam" id="PF00144">
    <property type="entry name" value="Beta-lactamase"/>
    <property type="match status" value="1"/>
</dbReference>
<dbReference type="InterPro" id="IPR050789">
    <property type="entry name" value="Diverse_Enzym_Activities"/>
</dbReference>
<feature type="domain" description="Beta-lactamase-related" evidence="2">
    <location>
        <begin position="76"/>
        <end position="151"/>
    </location>
</feature>
<dbReference type="AlphaFoldDB" id="A0A2N8KZQ9"/>
<evidence type="ECO:0000259" key="2">
    <source>
        <dbReference type="Pfam" id="PF00144"/>
    </source>
</evidence>
<keyword evidence="4" id="KW-1185">Reference proteome</keyword>
<dbReference type="GO" id="GO:0016787">
    <property type="term" value="F:hydrolase activity"/>
    <property type="evidence" value="ECO:0007669"/>
    <property type="project" value="UniProtKB-KW"/>
</dbReference>
<keyword evidence="1" id="KW-0378">Hydrolase</keyword>
<comment type="caution">
    <text evidence="3">The sequence shown here is derived from an EMBL/GenBank/DDBJ whole genome shotgun (WGS) entry which is preliminary data.</text>
</comment>
<dbReference type="InterPro" id="IPR012338">
    <property type="entry name" value="Beta-lactam/transpept-like"/>
</dbReference>
<protein>
    <recommendedName>
        <fullName evidence="2">Beta-lactamase-related domain-containing protein</fullName>
    </recommendedName>
</protein>
<dbReference type="InterPro" id="IPR001466">
    <property type="entry name" value="Beta-lactam-related"/>
</dbReference>
<accession>A0A2N8KZQ9</accession>
<evidence type="ECO:0000313" key="3">
    <source>
        <dbReference type="EMBL" id="PND38937.1"/>
    </source>
</evidence>